<feature type="compositionally biased region" description="Basic and acidic residues" evidence="1">
    <location>
        <begin position="1"/>
        <end position="10"/>
    </location>
</feature>
<dbReference type="EMBL" id="CAJNDS010002165">
    <property type="protein sequence ID" value="CAE7357681.1"/>
    <property type="molecule type" value="Genomic_DNA"/>
</dbReference>
<dbReference type="AlphaFoldDB" id="A0A812PQ81"/>
<gene>
    <name evidence="2" type="ORF">SNAT2548_LOCUS19094</name>
</gene>
<comment type="caution">
    <text evidence="2">The sequence shown here is derived from an EMBL/GenBank/DDBJ whole genome shotgun (WGS) entry which is preliminary data.</text>
</comment>
<evidence type="ECO:0000313" key="2">
    <source>
        <dbReference type="EMBL" id="CAE7357681.1"/>
    </source>
</evidence>
<feature type="compositionally biased region" description="Acidic residues" evidence="1">
    <location>
        <begin position="15"/>
        <end position="26"/>
    </location>
</feature>
<name>A0A812PQ81_9DINO</name>
<proteinExistence type="predicted"/>
<feature type="compositionally biased region" description="Basic and acidic residues" evidence="1">
    <location>
        <begin position="45"/>
        <end position="59"/>
    </location>
</feature>
<evidence type="ECO:0000256" key="1">
    <source>
        <dbReference type="SAM" id="MobiDB-lite"/>
    </source>
</evidence>
<sequence length="262" mass="29949">MEAPVDEFHLSPDGPDGDEEDPDELDSKESQNTVESKAERKARKKNEQKMRKKQAKSEQESVSQDGNGKKRGKKAKGKEEASKKKAAQGKRRAKKAGPGPADPKPKVVVRGAADEHEGWRKCNLCKKWLEVANFHDDQCRCKECYNGARAFQRLSKRQECEERVKKVSACEPRVMDETLRTFVKERNRLKTVGERIVFNIVEFMVRVRKSEGTACERIYEMMWQREYLEWACGTATGLQSWSDVAVSSWSRENPAWPSTAHA</sequence>
<reference evidence="2" key="1">
    <citation type="submission" date="2021-02" db="EMBL/GenBank/DDBJ databases">
        <authorList>
            <person name="Dougan E. K."/>
            <person name="Rhodes N."/>
            <person name="Thang M."/>
            <person name="Chan C."/>
        </authorList>
    </citation>
    <scope>NUCLEOTIDE SEQUENCE</scope>
</reference>
<accession>A0A812PQ81</accession>
<feature type="compositionally biased region" description="Basic residues" evidence="1">
    <location>
        <begin position="84"/>
        <end position="95"/>
    </location>
</feature>
<dbReference type="OrthoDB" id="428494at2759"/>
<keyword evidence="3" id="KW-1185">Reference proteome</keyword>
<evidence type="ECO:0000313" key="3">
    <source>
        <dbReference type="Proteomes" id="UP000604046"/>
    </source>
</evidence>
<organism evidence="2 3">
    <name type="scientific">Symbiodinium natans</name>
    <dbReference type="NCBI Taxonomy" id="878477"/>
    <lineage>
        <taxon>Eukaryota</taxon>
        <taxon>Sar</taxon>
        <taxon>Alveolata</taxon>
        <taxon>Dinophyceae</taxon>
        <taxon>Suessiales</taxon>
        <taxon>Symbiodiniaceae</taxon>
        <taxon>Symbiodinium</taxon>
    </lineage>
</organism>
<feature type="region of interest" description="Disordered" evidence="1">
    <location>
        <begin position="1"/>
        <end position="107"/>
    </location>
</feature>
<dbReference type="Proteomes" id="UP000604046">
    <property type="component" value="Unassembled WGS sequence"/>
</dbReference>
<protein>
    <submittedName>
        <fullName evidence="2">Uncharacterized protein</fullName>
    </submittedName>
</protein>